<dbReference type="AlphaFoldDB" id="A0A8S0Y0I5"/>
<keyword evidence="1" id="KW-0812">Transmembrane</keyword>
<name>A0A8S0Y0I5_CYCAE</name>
<feature type="transmembrane region" description="Helical" evidence="1">
    <location>
        <begin position="12"/>
        <end position="35"/>
    </location>
</feature>
<keyword evidence="1" id="KW-1133">Transmembrane helix</keyword>
<reference evidence="2 3" key="1">
    <citation type="submission" date="2020-01" db="EMBL/GenBank/DDBJ databases">
        <authorList>
            <person name="Gupta K D."/>
        </authorList>
    </citation>
    <scope>NUCLEOTIDE SEQUENCE [LARGE SCALE GENOMIC DNA]</scope>
</reference>
<gene>
    <name evidence="2" type="ORF">AAE3_LOCUS13098</name>
</gene>
<accession>A0A8S0Y0I5</accession>
<dbReference type="EMBL" id="CACVBS010000099">
    <property type="protein sequence ID" value="CAA7270861.1"/>
    <property type="molecule type" value="Genomic_DNA"/>
</dbReference>
<proteinExistence type="predicted"/>
<sequence>MPAFARVRPWHYYTISFCLFLSLSFFGICSTFSSFHSSDLAIILYLQPYGGRALLMSDGSVHTPDFSLVAPHKAKGGRISKHFTGDALCARASNATGGGCRC</sequence>
<keyword evidence="1" id="KW-0472">Membrane</keyword>
<protein>
    <submittedName>
        <fullName evidence="2">Uncharacterized protein</fullName>
    </submittedName>
</protein>
<organism evidence="2 3">
    <name type="scientific">Cyclocybe aegerita</name>
    <name type="common">Black poplar mushroom</name>
    <name type="synonym">Agrocybe aegerita</name>
    <dbReference type="NCBI Taxonomy" id="1973307"/>
    <lineage>
        <taxon>Eukaryota</taxon>
        <taxon>Fungi</taxon>
        <taxon>Dikarya</taxon>
        <taxon>Basidiomycota</taxon>
        <taxon>Agaricomycotina</taxon>
        <taxon>Agaricomycetes</taxon>
        <taxon>Agaricomycetidae</taxon>
        <taxon>Agaricales</taxon>
        <taxon>Agaricineae</taxon>
        <taxon>Bolbitiaceae</taxon>
        <taxon>Cyclocybe</taxon>
    </lineage>
</organism>
<evidence type="ECO:0000313" key="3">
    <source>
        <dbReference type="Proteomes" id="UP000467700"/>
    </source>
</evidence>
<keyword evidence="3" id="KW-1185">Reference proteome</keyword>
<dbReference type="Proteomes" id="UP000467700">
    <property type="component" value="Unassembled WGS sequence"/>
</dbReference>
<evidence type="ECO:0000256" key="1">
    <source>
        <dbReference type="SAM" id="Phobius"/>
    </source>
</evidence>
<evidence type="ECO:0000313" key="2">
    <source>
        <dbReference type="EMBL" id="CAA7270861.1"/>
    </source>
</evidence>
<comment type="caution">
    <text evidence="2">The sequence shown here is derived from an EMBL/GenBank/DDBJ whole genome shotgun (WGS) entry which is preliminary data.</text>
</comment>